<dbReference type="PANTHER" id="PTHR43113">
    <property type="entry name" value="NUCLEOSIDE-DIPHOSPHATE-SUGAR EPIMERASE"/>
    <property type="match status" value="1"/>
</dbReference>
<dbReference type="Gene3D" id="3.90.226.10">
    <property type="entry name" value="2-enoyl-CoA Hydratase, Chain A, domain 1"/>
    <property type="match status" value="1"/>
</dbReference>
<accession>A0AAV1CGK1</accession>
<dbReference type="GO" id="GO:0009234">
    <property type="term" value="P:menaquinone biosynthetic process"/>
    <property type="evidence" value="ECO:0007669"/>
    <property type="project" value="TreeGrafter"/>
</dbReference>
<dbReference type="PROSITE" id="PS00166">
    <property type="entry name" value="ENOYL_COA_HYDRATASE"/>
    <property type="match status" value="1"/>
</dbReference>
<comment type="similarity">
    <text evidence="1">Belongs to the enoyl-CoA hydratase/isomerase family.</text>
</comment>
<evidence type="ECO:0000313" key="2">
    <source>
        <dbReference type="EMBL" id="CAI9093632.1"/>
    </source>
</evidence>
<organism evidence="2 3">
    <name type="scientific">Oldenlandia corymbosa var. corymbosa</name>
    <dbReference type="NCBI Taxonomy" id="529605"/>
    <lineage>
        <taxon>Eukaryota</taxon>
        <taxon>Viridiplantae</taxon>
        <taxon>Streptophyta</taxon>
        <taxon>Embryophyta</taxon>
        <taxon>Tracheophyta</taxon>
        <taxon>Spermatophyta</taxon>
        <taxon>Magnoliopsida</taxon>
        <taxon>eudicotyledons</taxon>
        <taxon>Gunneridae</taxon>
        <taxon>Pentapetalae</taxon>
        <taxon>asterids</taxon>
        <taxon>lamiids</taxon>
        <taxon>Gentianales</taxon>
        <taxon>Rubiaceae</taxon>
        <taxon>Rubioideae</taxon>
        <taxon>Spermacoceae</taxon>
        <taxon>Hedyotis-Oldenlandia complex</taxon>
        <taxon>Oldenlandia</taxon>
    </lineage>
</organism>
<sequence length="235" mass="26019">MKALLSNDSIGEFSDVFCKHDFTLGFVEEARKTFEDIIYGKAVGEDITKITINKPERRNSFKPQTVKELMKAFNDARDDIQIGVIISNGTGTKIFCSGGDPSFRGKNGYAEYDNSGRLNVLDLHVQICQLPKPVIAMLAGYAVGGGQVLHMVCDISIAASKQIHLLLGSQRISSLLSTRGKDFGSLHSYHCQEARILRIVLKDVVCGNIETFDFTGEIQLRCRIPVDYSALLWVI</sequence>
<dbReference type="PANTHER" id="PTHR43113:SF1">
    <property type="entry name" value="1,4-DIHYDROXY-2-NAPHTHOYL-COA SYNTHASE, PEROXISOMAL"/>
    <property type="match status" value="1"/>
</dbReference>
<dbReference type="SUPFAM" id="SSF52096">
    <property type="entry name" value="ClpP/crotonase"/>
    <property type="match status" value="1"/>
</dbReference>
<evidence type="ECO:0000256" key="1">
    <source>
        <dbReference type="RuleBase" id="RU003707"/>
    </source>
</evidence>
<name>A0AAV1CGK1_OLDCO</name>
<dbReference type="EMBL" id="OX459119">
    <property type="protein sequence ID" value="CAI9093632.1"/>
    <property type="molecule type" value="Genomic_DNA"/>
</dbReference>
<dbReference type="InterPro" id="IPR029045">
    <property type="entry name" value="ClpP/crotonase-like_dom_sf"/>
</dbReference>
<proteinExistence type="inferred from homology"/>
<dbReference type="Proteomes" id="UP001161247">
    <property type="component" value="Chromosome 2"/>
</dbReference>
<gene>
    <name evidence="2" type="ORF">OLC1_LOCUS4993</name>
</gene>
<dbReference type="CDD" id="cd06558">
    <property type="entry name" value="crotonase-like"/>
    <property type="match status" value="1"/>
</dbReference>
<dbReference type="GO" id="GO:0005829">
    <property type="term" value="C:cytosol"/>
    <property type="evidence" value="ECO:0007669"/>
    <property type="project" value="TreeGrafter"/>
</dbReference>
<evidence type="ECO:0000313" key="3">
    <source>
        <dbReference type="Proteomes" id="UP001161247"/>
    </source>
</evidence>
<dbReference type="InterPro" id="IPR018376">
    <property type="entry name" value="Enoyl-CoA_hyd/isom_CS"/>
</dbReference>
<dbReference type="Pfam" id="PF00378">
    <property type="entry name" value="ECH_1"/>
    <property type="match status" value="1"/>
</dbReference>
<dbReference type="InterPro" id="IPR001753">
    <property type="entry name" value="Enoyl-CoA_hydra/iso"/>
</dbReference>
<reference evidence="2" key="1">
    <citation type="submission" date="2023-03" db="EMBL/GenBank/DDBJ databases">
        <authorList>
            <person name="Julca I."/>
        </authorList>
    </citation>
    <scope>NUCLEOTIDE SEQUENCE</scope>
</reference>
<dbReference type="AlphaFoldDB" id="A0AAV1CGK1"/>
<protein>
    <submittedName>
        <fullName evidence="2">OLC1v1029181C1</fullName>
    </submittedName>
</protein>
<keyword evidence="3" id="KW-1185">Reference proteome</keyword>
<dbReference type="GO" id="GO:0008935">
    <property type="term" value="F:1,4-dihydroxy-2-naphthoyl-CoA synthase activity"/>
    <property type="evidence" value="ECO:0007669"/>
    <property type="project" value="TreeGrafter"/>
</dbReference>